<dbReference type="AlphaFoldDB" id="A0A4V3JXJ1"/>
<evidence type="ECO:0000313" key="3">
    <source>
        <dbReference type="EMBL" id="TGN17058.1"/>
    </source>
</evidence>
<proteinExistence type="predicted"/>
<protein>
    <submittedName>
        <fullName evidence="3">CPBP family intramembrane metalloprotease</fullName>
    </submittedName>
</protein>
<feature type="domain" description="CAAX prenyl protease 2/Lysostaphin resistance protein A-like" evidence="2">
    <location>
        <begin position="195"/>
        <end position="286"/>
    </location>
</feature>
<dbReference type="EMBL" id="RQHW01000079">
    <property type="protein sequence ID" value="TGN17058.1"/>
    <property type="molecule type" value="Genomic_DNA"/>
</dbReference>
<dbReference type="OrthoDB" id="4177129at2"/>
<feature type="transmembrane region" description="Helical" evidence="1">
    <location>
        <begin position="106"/>
        <end position="126"/>
    </location>
</feature>
<dbReference type="Proteomes" id="UP000298058">
    <property type="component" value="Unassembled WGS sequence"/>
</dbReference>
<evidence type="ECO:0000256" key="1">
    <source>
        <dbReference type="SAM" id="Phobius"/>
    </source>
</evidence>
<dbReference type="InterPro" id="IPR003675">
    <property type="entry name" value="Rce1/LyrA-like_dom"/>
</dbReference>
<feature type="transmembrane region" description="Helical" evidence="1">
    <location>
        <begin position="273"/>
        <end position="293"/>
    </location>
</feature>
<dbReference type="GO" id="GO:0080120">
    <property type="term" value="P:CAAX-box protein maturation"/>
    <property type="evidence" value="ECO:0007669"/>
    <property type="project" value="UniProtKB-ARBA"/>
</dbReference>
<accession>A0A4V3JXJ1</accession>
<keyword evidence="4" id="KW-1185">Reference proteome</keyword>
<organism evidence="3 4">
    <name type="scientific">Leptospira idonii</name>
    <dbReference type="NCBI Taxonomy" id="1193500"/>
    <lineage>
        <taxon>Bacteria</taxon>
        <taxon>Pseudomonadati</taxon>
        <taxon>Spirochaetota</taxon>
        <taxon>Spirochaetia</taxon>
        <taxon>Leptospirales</taxon>
        <taxon>Leptospiraceae</taxon>
        <taxon>Leptospira</taxon>
    </lineage>
</organism>
<reference evidence="3" key="1">
    <citation type="journal article" date="2019" name="PLoS Negl. Trop. Dis.">
        <title>Revisiting the worldwide diversity of Leptospira species in the environment.</title>
        <authorList>
            <person name="Vincent A.T."/>
            <person name="Schiettekatte O."/>
            <person name="Bourhy P."/>
            <person name="Veyrier F.J."/>
            <person name="Picardeau M."/>
        </authorList>
    </citation>
    <scope>NUCLEOTIDE SEQUENCE [LARGE SCALE GENOMIC DNA]</scope>
    <source>
        <strain evidence="3">201300427</strain>
    </source>
</reference>
<dbReference type="PANTHER" id="PTHR39430">
    <property type="entry name" value="MEMBRANE-ASSOCIATED PROTEASE-RELATED"/>
    <property type="match status" value="1"/>
</dbReference>
<evidence type="ECO:0000313" key="4">
    <source>
        <dbReference type="Proteomes" id="UP000298058"/>
    </source>
</evidence>
<comment type="caution">
    <text evidence="3">The sequence shown here is derived from an EMBL/GenBank/DDBJ whole genome shotgun (WGS) entry which is preliminary data.</text>
</comment>
<feature type="transmembrane region" description="Helical" evidence="1">
    <location>
        <begin position="12"/>
        <end position="33"/>
    </location>
</feature>
<feature type="transmembrane region" description="Helical" evidence="1">
    <location>
        <begin position="192"/>
        <end position="214"/>
    </location>
</feature>
<dbReference type="Pfam" id="PF02517">
    <property type="entry name" value="Rce1-like"/>
    <property type="match status" value="1"/>
</dbReference>
<dbReference type="RefSeq" id="WP_135761965.1">
    <property type="nucleotide sequence ID" value="NZ_RQHW01000079.1"/>
</dbReference>
<dbReference type="GO" id="GO:0008237">
    <property type="term" value="F:metallopeptidase activity"/>
    <property type="evidence" value="ECO:0007669"/>
    <property type="project" value="UniProtKB-KW"/>
</dbReference>
<dbReference type="PANTHER" id="PTHR39430:SF1">
    <property type="entry name" value="PROTEASE"/>
    <property type="match status" value="1"/>
</dbReference>
<keyword evidence="3" id="KW-0482">Metalloprotease</keyword>
<gene>
    <name evidence="3" type="ORF">EHS15_17905</name>
</gene>
<keyword evidence="1" id="KW-0812">Transmembrane</keyword>
<keyword evidence="1" id="KW-1133">Transmembrane helix</keyword>
<name>A0A4V3JXJ1_9LEPT</name>
<evidence type="ECO:0000259" key="2">
    <source>
        <dbReference type="Pfam" id="PF02517"/>
    </source>
</evidence>
<keyword evidence="1" id="KW-0472">Membrane</keyword>
<sequence length="300" mass="33946">MQTRFYEIFKLTAFALLLILISTGLFTIIYLGFMQNNVFSDRIPEAETQPILEEFIAGKIGFQETLDRYNAILNPLREEFSKEMGENPGKLEVLFYDKMFSDKPHYTLVHSVSWFLCYIVVGYFFYKKILQIPITDLQEELSLKVILKGIGNGFALFLAVLLISNILLALGVKMEPGIFSEKLSASLAGGNGYLLAWGIYTIGMITGIMEEVFFRGFLLKSFIDKNLEQEGLMIISLIFGWLHFGSGTTVAVPFLLTFVGMYFGFLYLKTKNLWISVACHASYNIFGLLAAYMKMDGVTP</sequence>
<keyword evidence="3" id="KW-0378">Hydrolase</keyword>
<dbReference type="GO" id="GO:0006508">
    <property type="term" value="P:proteolysis"/>
    <property type="evidence" value="ECO:0007669"/>
    <property type="project" value="UniProtKB-KW"/>
</dbReference>
<keyword evidence="3" id="KW-0645">Protease</keyword>
<feature type="transmembrane region" description="Helical" evidence="1">
    <location>
        <begin position="146"/>
        <end position="172"/>
    </location>
</feature>
<dbReference type="GO" id="GO:0004175">
    <property type="term" value="F:endopeptidase activity"/>
    <property type="evidence" value="ECO:0007669"/>
    <property type="project" value="UniProtKB-ARBA"/>
</dbReference>